<dbReference type="Proteomes" id="UP000324222">
    <property type="component" value="Unassembled WGS sequence"/>
</dbReference>
<proteinExistence type="predicted"/>
<name>A0A5B7ELN1_PORTR</name>
<dbReference type="AlphaFoldDB" id="A0A5B7ELN1"/>
<accession>A0A5B7ELN1</accession>
<protein>
    <submittedName>
        <fullName evidence="1">Uncharacterized protein</fullName>
    </submittedName>
</protein>
<organism evidence="1 2">
    <name type="scientific">Portunus trituberculatus</name>
    <name type="common">Swimming crab</name>
    <name type="synonym">Neptunus trituberculatus</name>
    <dbReference type="NCBI Taxonomy" id="210409"/>
    <lineage>
        <taxon>Eukaryota</taxon>
        <taxon>Metazoa</taxon>
        <taxon>Ecdysozoa</taxon>
        <taxon>Arthropoda</taxon>
        <taxon>Crustacea</taxon>
        <taxon>Multicrustacea</taxon>
        <taxon>Malacostraca</taxon>
        <taxon>Eumalacostraca</taxon>
        <taxon>Eucarida</taxon>
        <taxon>Decapoda</taxon>
        <taxon>Pleocyemata</taxon>
        <taxon>Brachyura</taxon>
        <taxon>Eubrachyura</taxon>
        <taxon>Portunoidea</taxon>
        <taxon>Portunidae</taxon>
        <taxon>Portuninae</taxon>
        <taxon>Portunus</taxon>
    </lineage>
</organism>
<comment type="caution">
    <text evidence="1">The sequence shown here is derived from an EMBL/GenBank/DDBJ whole genome shotgun (WGS) entry which is preliminary data.</text>
</comment>
<gene>
    <name evidence="1" type="ORF">E2C01_027568</name>
</gene>
<reference evidence="1 2" key="1">
    <citation type="submission" date="2019-05" db="EMBL/GenBank/DDBJ databases">
        <title>Another draft genome of Portunus trituberculatus and its Hox gene families provides insights of decapod evolution.</title>
        <authorList>
            <person name="Jeong J.-H."/>
            <person name="Song I."/>
            <person name="Kim S."/>
            <person name="Choi T."/>
            <person name="Kim D."/>
            <person name="Ryu S."/>
            <person name="Kim W."/>
        </authorList>
    </citation>
    <scope>NUCLEOTIDE SEQUENCE [LARGE SCALE GENOMIC DNA]</scope>
    <source>
        <tissue evidence="1">Muscle</tissue>
    </source>
</reference>
<dbReference type="EMBL" id="VSRR010003003">
    <property type="protein sequence ID" value="MPC34187.1"/>
    <property type="molecule type" value="Genomic_DNA"/>
</dbReference>
<evidence type="ECO:0000313" key="1">
    <source>
        <dbReference type="EMBL" id="MPC34187.1"/>
    </source>
</evidence>
<keyword evidence="2" id="KW-1185">Reference proteome</keyword>
<evidence type="ECO:0000313" key="2">
    <source>
        <dbReference type="Proteomes" id="UP000324222"/>
    </source>
</evidence>
<sequence>MHVIYDTPNLQHFITHDYAIPRQAAALVRRRARLCSTRKEIKKWFISLYFTEGIGVLGVCRPREGSATYGEGRDPGRGSLAWGAWA</sequence>